<proteinExistence type="predicted"/>
<sequence>MCVCFKYAPQKRYFRRLQLRHEADTSEIDAENRDQDRVAHGGKNRSVAAERNNQVGEFDYIFLRREAAQLFKRALGV</sequence>
<dbReference type="AlphaFoldDB" id="A0A644YYX8"/>
<reference evidence="1" key="1">
    <citation type="submission" date="2019-08" db="EMBL/GenBank/DDBJ databases">
        <authorList>
            <person name="Kucharzyk K."/>
            <person name="Murdoch R.W."/>
            <person name="Higgins S."/>
            <person name="Loffler F."/>
        </authorList>
    </citation>
    <scope>NUCLEOTIDE SEQUENCE</scope>
</reference>
<organism evidence="1">
    <name type="scientific">bioreactor metagenome</name>
    <dbReference type="NCBI Taxonomy" id="1076179"/>
    <lineage>
        <taxon>unclassified sequences</taxon>
        <taxon>metagenomes</taxon>
        <taxon>ecological metagenomes</taxon>
    </lineage>
</organism>
<protein>
    <submittedName>
        <fullName evidence="1">Uncharacterized protein</fullName>
    </submittedName>
</protein>
<evidence type="ECO:0000313" key="1">
    <source>
        <dbReference type="EMBL" id="MPM31673.1"/>
    </source>
</evidence>
<accession>A0A644YYX8</accession>
<name>A0A644YYX8_9ZZZZ</name>
<gene>
    <name evidence="1" type="ORF">SDC9_78230</name>
</gene>
<dbReference type="EMBL" id="VSSQ01006141">
    <property type="protein sequence ID" value="MPM31673.1"/>
    <property type="molecule type" value="Genomic_DNA"/>
</dbReference>
<comment type="caution">
    <text evidence="1">The sequence shown here is derived from an EMBL/GenBank/DDBJ whole genome shotgun (WGS) entry which is preliminary data.</text>
</comment>